<proteinExistence type="predicted"/>
<reference evidence="1" key="1">
    <citation type="submission" date="2021-06" db="EMBL/GenBank/DDBJ databases">
        <authorList>
            <person name="Hodson N. C."/>
            <person name="Mongue J. A."/>
            <person name="Jaron S. K."/>
        </authorList>
    </citation>
    <scope>NUCLEOTIDE SEQUENCE</scope>
</reference>
<organism evidence="1 2">
    <name type="scientific">Allacma fusca</name>
    <dbReference type="NCBI Taxonomy" id="39272"/>
    <lineage>
        <taxon>Eukaryota</taxon>
        <taxon>Metazoa</taxon>
        <taxon>Ecdysozoa</taxon>
        <taxon>Arthropoda</taxon>
        <taxon>Hexapoda</taxon>
        <taxon>Collembola</taxon>
        <taxon>Symphypleona</taxon>
        <taxon>Sminthuridae</taxon>
        <taxon>Allacma</taxon>
    </lineage>
</organism>
<evidence type="ECO:0000313" key="2">
    <source>
        <dbReference type="Proteomes" id="UP000708208"/>
    </source>
</evidence>
<dbReference type="OrthoDB" id="10070917at2759"/>
<name>A0A8J2KJ48_9HEXA</name>
<feature type="non-terminal residue" evidence="1">
    <location>
        <position position="1"/>
    </location>
</feature>
<evidence type="ECO:0000313" key="1">
    <source>
        <dbReference type="EMBL" id="CAG7726820.1"/>
    </source>
</evidence>
<comment type="caution">
    <text evidence="1">The sequence shown here is derived from an EMBL/GenBank/DDBJ whole genome shotgun (WGS) entry which is preliminary data.</text>
</comment>
<protein>
    <submittedName>
        <fullName evidence="1">Uncharacterized protein</fullName>
    </submittedName>
</protein>
<gene>
    <name evidence="1" type="ORF">AFUS01_LOCUS15705</name>
</gene>
<sequence>ADVNQTLVQQMADRLVTEGFQNSSHVEIDDNWESCYGEADFNLIKFPSPKGLILNFL</sequence>
<dbReference type="AlphaFoldDB" id="A0A8J2KJ48"/>
<accession>A0A8J2KJ48</accession>
<dbReference type="EMBL" id="CAJVCH010140444">
    <property type="protein sequence ID" value="CAG7726820.1"/>
    <property type="molecule type" value="Genomic_DNA"/>
</dbReference>
<dbReference type="Proteomes" id="UP000708208">
    <property type="component" value="Unassembled WGS sequence"/>
</dbReference>
<keyword evidence="2" id="KW-1185">Reference proteome</keyword>